<evidence type="ECO:0000256" key="2">
    <source>
        <dbReference type="ARBA" id="ARBA00023125"/>
    </source>
</evidence>
<evidence type="ECO:0008006" key="9">
    <source>
        <dbReference type="Google" id="ProtNLM"/>
    </source>
</evidence>
<evidence type="ECO:0000259" key="5">
    <source>
        <dbReference type="Pfam" id="PF00440"/>
    </source>
</evidence>
<dbReference type="Gene3D" id="1.10.357.10">
    <property type="entry name" value="Tetracycline Repressor, domain 2"/>
    <property type="match status" value="1"/>
</dbReference>
<dbReference type="InterPro" id="IPR004111">
    <property type="entry name" value="Repressor_TetR_C"/>
</dbReference>
<dbReference type="Pfam" id="PF02909">
    <property type="entry name" value="TetR_C_1"/>
    <property type="match status" value="1"/>
</dbReference>
<dbReference type="InterPro" id="IPR036271">
    <property type="entry name" value="Tet_transcr_reg_TetR-rel_C_sf"/>
</dbReference>
<dbReference type="GO" id="GO:0045892">
    <property type="term" value="P:negative regulation of DNA-templated transcription"/>
    <property type="evidence" value="ECO:0007669"/>
    <property type="project" value="InterPro"/>
</dbReference>
<dbReference type="InterPro" id="IPR001647">
    <property type="entry name" value="HTH_TetR"/>
</dbReference>
<dbReference type="PATRIC" id="fig|1329909.3.peg.192"/>
<comment type="caution">
    <text evidence="7">The sequence shown here is derived from an EMBL/GenBank/DDBJ whole genome shotgun (WGS) entry which is preliminary data.</text>
</comment>
<dbReference type="EMBL" id="ATHO01000007">
    <property type="protein sequence ID" value="EQB14776.1"/>
    <property type="molecule type" value="Genomic_DNA"/>
</dbReference>
<evidence type="ECO:0000313" key="7">
    <source>
        <dbReference type="EMBL" id="EQB14776.1"/>
    </source>
</evidence>
<dbReference type="Gene3D" id="1.10.10.60">
    <property type="entry name" value="Homeodomain-like"/>
    <property type="match status" value="1"/>
</dbReference>
<protein>
    <recommendedName>
        <fullName evidence="9">HTH tetR-type domain-containing protein</fullName>
    </recommendedName>
</protein>
<accession>T0HEJ4</accession>
<reference evidence="7 8" key="1">
    <citation type="journal article" date="2013" name="Genome Announc.">
        <title>Draft Genome Sequence of Sphingobium quisquiliarum Strain P25T, a Novel Hexachlorocyclohexane (HCH)-Degrading Bacterium Isolated from an HCH Dumpsite.</title>
        <authorList>
            <person name="Kumar Singh A."/>
            <person name="Sangwan N."/>
            <person name="Sharma A."/>
            <person name="Gupta V."/>
            <person name="Khurana J.P."/>
            <person name="Lal R."/>
        </authorList>
    </citation>
    <scope>NUCLEOTIDE SEQUENCE [LARGE SCALE GENOMIC DNA]</scope>
    <source>
        <strain evidence="7 8">P25</strain>
    </source>
</reference>
<dbReference type="Proteomes" id="UP000015525">
    <property type="component" value="Unassembled WGS sequence"/>
</dbReference>
<feature type="domain" description="Tetracycline repressor TetR C-terminal" evidence="6">
    <location>
        <begin position="86"/>
        <end position="227"/>
    </location>
</feature>
<feature type="region of interest" description="Disordered" evidence="4">
    <location>
        <begin position="1"/>
        <end position="26"/>
    </location>
</feature>
<dbReference type="Pfam" id="PF00440">
    <property type="entry name" value="TetR_N"/>
    <property type="match status" value="1"/>
</dbReference>
<name>T0HEJ4_9SPHN</name>
<evidence type="ECO:0000259" key="6">
    <source>
        <dbReference type="Pfam" id="PF02909"/>
    </source>
</evidence>
<evidence type="ECO:0000256" key="3">
    <source>
        <dbReference type="ARBA" id="ARBA00023163"/>
    </source>
</evidence>
<gene>
    <name evidence="7" type="ORF">L288_01075</name>
</gene>
<keyword evidence="8" id="KW-1185">Reference proteome</keyword>
<dbReference type="SUPFAM" id="SSF48498">
    <property type="entry name" value="Tetracyclin repressor-like, C-terminal domain"/>
    <property type="match status" value="1"/>
</dbReference>
<evidence type="ECO:0000313" key="8">
    <source>
        <dbReference type="Proteomes" id="UP000015525"/>
    </source>
</evidence>
<dbReference type="AlphaFoldDB" id="T0HEJ4"/>
<organism evidence="7 8">
    <name type="scientific">Sphingobium quisquiliarum P25</name>
    <dbReference type="NCBI Taxonomy" id="1329909"/>
    <lineage>
        <taxon>Bacteria</taxon>
        <taxon>Pseudomonadati</taxon>
        <taxon>Pseudomonadota</taxon>
        <taxon>Alphaproteobacteria</taxon>
        <taxon>Sphingomonadales</taxon>
        <taxon>Sphingomonadaceae</taxon>
        <taxon>Sphingobium</taxon>
    </lineage>
</organism>
<evidence type="ECO:0000256" key="1">
    <source>
        <dbReference type="ARBA" id="ARBA00023015"/>
    </source>
</evidence>
<feature type="domain" description="HTH tetR-type" evidence="5">
    <location>
        <begin position="40"/>
        <end position="73"/>
    </location>
</feature>
<evidence type="ECO:0000256" key="4">
    <source>
        <dbReference type="SAM" id="MobiDB-lite"/>
    </source>
</evidence>
<keyword evidence="2" id="KW-0238">DNA-binding</keyword>
<dbReference type="RefSeq" id="WP_021236548.1">
    <property type="nucleotide sequence ID" value="NZ_ATHO01000007.1"/>
</dbReference>
<proteinExistence type="predicted"/>
<dbReference type="SUPFAM" id="SSF46689">
    <property type="entry name" value="Homeodomain-like"/>
    <property type="match status" value="1"/>
</dbReference>
<keyword evidence="3" id="KW-0804">Transcription</keyword>
<feature type="compositionally biased region" description="Basic and acidic residues" evidence="4">
    <location>
        <begin position="1"/>
        <end position="16"/>
    </location>
</feature>
<dbReference type="GO" id="GO:0003677">
    <property type="term" value="F:DNA binding"/>
    <property type="evidence" value="ECO:0007669"/>
    <property type="project" value="UniProtKB-KW"/>
</dbReference>
<dbReference type="InterPro" id="IPR009057">
    <property type="entry name" value="Homeodomain-like_sf"/>
</dbReference>
<sequence length="249" mass="27703">MAMPRAGDDVSMKVDTPRAPQRGRPRRLELEQVLKAALAVGLQQLTMSAVAERLGVAKAVLYGYVANREELVRLAAAFASRHHDFPSDEGQPWSTWVLEYARALFETMTMEGELLETWLNGGQSPFVEVDAGELWLSVLTRRGFSGDEALQLRRAVSHIVIGAAAAAKRDRNLRAEGRPRAAGVKKALLSRTPEEAPLLRQFLNVFSREVNEHNWEYGLFILLKGVTVARDALALENGDSRHPFEELAF</sequence>
<keyword evidence="1" id="KW-0805">Transcription regulation</keyword>